<evidence type="ECO:0000256" key="1">
    <source>
        <dbReference type="ARBA" id="ARBA00022651"/>
    </source>
</evidence>
<dbReference type="EMBL" id="CP080034">
    <property type="protein sequence ID" value="QYC09166.1"/>
    <property type="molecule type" value="Genomic_DNA"/>
</dbReference>
<keyword evidence="1" id="KW-0858">Xylan degradation</keyword>
<dbReference type="InterPro" id="IPR056442">
    <property type="entry name" value="GINT1_N"/>
</dbReference>
<organism evidence="4 5">
    <name type="scientific">Brevundimonas nasdae</name>
    <dbReference type="NCBI Taxonomy" id="172043"/>
    <lineage>
        <taxon>Bacteria</taxon>
        <taxon>Pseudomonadati</taxon>
        <taxon>Pseudomonadota</taxon>
        <taxon>Alphaproteobacteria</taxon>
        <taxon>Caulobacterales</taxon>
        <taxon>Caulobacteraceae</taxon>
        <taxon>Brevundimonas</taxon>
    </lineage>
</organism>
<keyword evidence="1" id="KW-0624">Polysaccharide degradation</keyword>
<evidence type="ECO:0000313" key="5">
    <source>
        <dbReference type="Proteomes" id="UP000824334"/>
    </source>
</evidence>
<dbReference type="GeneID" id="94375817"/>
<dbReference type="PANTHER" id="PTHR43772">
    <property type="entry name" value="ENDO-1,4-BETA-XYLANASE"/>
    <property type="match status" value="1"/>
</dbReference>
<evidence type="ECO:0000313" key="4">
    <source>
        <dbReference type="EMBL" id="QYC09166.1"/>
    </source>
</evidence>
<accession>A0ABX8TD98</accession>
<gene>
    <name evidence="4" type="ORF">KWG56_11095</name>
</gene>
<evidence type="ECO:0000259" key="3">
    <source>
        <dbReference type="Pfam" id="PF24793"/>
    </source>
</evidence>
<name>A0ABX8TD98_9CAUL</name>
<sequence>MYDEWRVGFTRRPINHVLEPEALTADAIVWLPPCPRSFQFIADPFGIERDGVTTIFVEAFDYRVRRGEIHYYQYRGDALIGQGLALAEPFHLSYPSLIEDGGELYMLPEGYKSGGLTLYRCERFPDRWTPVQRLLDLPAIDATVVKHDGRWWMFHALPGPDDRAMRQLHVAYADDLKGPWMSHPGNPVRTGFLESRPGGTAFAHEGLLYLPVQECRPTYGAAIRLLRIDALTPTDFSASLVHRITPKGLLDGFADGLHTVSGDQRLTVIDVKGLRRSPAEKRIKLQYKLRRLFGLNGPRRRNQTDAA</sequence>
<dbReference type="InterPro" id="IPR052176">
    <property type="entry name" value="Glycosyl_Hydrlase_43_Enz"/>
</dbReference>
<dbReference type="RefSeq" id="WP_219354803.1">
    <property type="nucleotide sequence ID" value="NZ_CP080034.1"/>
</dbReference>
<dbReference type="Proteomes" id="UP000824334">
    <property type="component" value="Chromosome"/>
</dbReference>
<dbReference type="PANTHER" id="PTHR43772:SF2">
    <property type="entry name" value="PUTATIVE (AFU_ORTHOLOGUE AFUA_2G04480)-RELATED"/>
    <property type="match status" value="1"/>
</dbReference>
<feature type="domain" description="Glucosamine inositolphosphorylceramide transferase 1 N-terminal" evidence="3">
    <location>
        <begin position="39"/>
        <end position="238"/>
    </location>
</feature>
<evidence type="ECO:0000256" key="2">
    <source>
        <dbReference type="ARBA" id="ARBA00023277"/>
    </source>
</evidence>
<dbReference type="Pfam" id="PF24793">
    <property type="entry name" value="GINT1_N"/>
    <property type="match status" value="1"/>
</dbReference>
<keyword evidence="2" id="KW-0119">Carbohydrate metabolism</keyword>
<reference evidence="4 5" key="1">
    <citation type="submission" date="2021-07" db="EMBL/GenBank/DDBJ databases">
        <title>Isolation and characterization of bacteria from a gold mining with a capacity of golden bioaccumulation.</title>
        <authorList>
            <person name="Yang X.J."/>
        </authorList>
    </citation>
    <scope>NUCLEOTIDE SEQUENCE [LARGE SCALE GENOMIC DNA]</scope>
    <source>
        <strain evidence="4 5">Au29</strain>
    </source>
</reference>
<protein>
    <recommendedName>
        <fullName evidence="3">Glucosamine inositolphosphorylceramide transferase 1 N-terminal domain-containing protein</fullName>
    </recommendedName>
</protein>
<keyword evidence="5" id="KW-1185">Reference proteome</keyword>
<proteinExistence type="predicted"/>